<keyword evidence="2" id="KW-1185">Reference proteome</keyword>
<dbReference type="KEGG" id="bov:BOV_1425"/>
<dbReference type="GeneID" id="93014996"/>
<dbReference type="RefSeq" id="WP_002964577.1">
    <property type="nucleotide sequence ID" value="NC_009505.1"/>
</dbReference>
<evidence type="ECO:0000313" key="1">
    <source>
        <dbReference type="EMBL" id="ABQ61795.1"/>
    </source>
</evidence>
<proteinExistence type="predicted"/>
<dbReference type="Proteomes" id="UP000006383">
    <property type="component" value="Chromosome I"/>
</dbReference>
<evidence type="ECO:0000313" key="2">
    <source>
        <dbReference type="Proteomes" id="UP000006383"/>
    </source>
</evidence>
<reference evidence="2" key="1">
    <citation type="journal article" date="2009" name="PLoS ONE">
        <title>Genome degradation in Brucella ovis corresponds with narrowing of its host range and tissue tropism.</title>
        <authorList>
            <person name="Tsolis R.M."/>
            <person name="Seshadri R."/>
            <person name="Santos R.L."/>
            <person name="Sangari F.J."/>
            <person name="Lobo J.M."/>
            <person name="de Jong M.F."/>
            <person name="Ren Q."/>
            <person name="Myers G."/>
            <person name="Brinkac L.M."/>
            <person name="Nelson W.C."/>
            <person name="Deboy R.T."/>
            <person name="Angiuoli S."/>
            <person name="Khouri H."/>
            <person name="Dimitrov G."/>
            <person name="Robinson J.R."/>
            <person name="Mulligan S."/>
            <person name="Walker R.L."/>
            <person name="Elzer P.E."/>
            <person name="Hassan K.A."/>
            <person name="Paulsen I.T."/>
        </authorList>
    </citation>
    <scope>NUCLEOTIDE SEQUENCE [LARGE SCALE GENOMIC DNA]</scope>
    <source>
        <strain evidence="2">ATCC 25840 / 63/290 / NCTC 10512</strain>
    </source>
</reference>
<dbReference type="AlphaFoldDB" id="A0A0H3ATL5"/>
<organism evidence="1 2">
    <name type="scientific">Brucella ovis (strain ATCC 25840 / 63/290 / NCTC 10512)</name>
    <dbReference type="NCBI Taxonomy" id="444178"/>
    <lineage>
        <taxon>Bacteria</taxon>
        <taxon>Pseudomonadati</taxon>
        <taxon>Pseudomonadota</taxon>
        <taxon>Alphaproteobacteria</taxon>
        <taxon>Hyphomicrobiales</taxon>
        <taxon>Brucellaceae</taxon>
        <taxon>Brucella/Ochrobactrum group</taxon>
        <taxon>Brucella</taxon>
    </lineage>
</organism>
<accession>A0A0H3ATL5</accession>
<protein>
    <submittedName>
        <fullName evidence="1">Uncharacterized protein</fullName>
    </submittedName>
</protein>
<gene>
    <name evidence="1" type="ordered locus">BOV_1425</name>
</gene>
<dbReference type="HOGENOM" id="CLU_122281_0_0_5"/>
<dbReference type="EMBL" id="CP000708">
    <property type="protein sequence ID" value="ABQ61795.1"/>
    <property type="molecule type" value="Genomic_DNA"/>
</dbReference>
<name>A0A0H3ATL5_BRUO2</name>
<sequence length="191" mass="20772">MYLWQKANGYFFQMRPPSYRSDLGGGYFRIWLGQLSKKEAKRRAITLAGVALEGLGSGMDRDTLNRSLKAVADELAALGREQFKANFARGVALQKLDEMDEQGDVHPDAVQKYNQNLIAARAKAQTLTSIRTRLDTIGQALQTDAAALTAERAAYAHALTAVASIQANIAPPASAPALISSQAWQGSKRYS</sequence>